<organism evidence="2 3">
    <name type="scientific">Stappia indica</name>
    <dbReference type="NCBI Taxonomy" id="538381"/>
    <lineage>
        <taxon>Bacteria</taxon>
        <taxon>Pseudomonadati</taxon>
        <taxon>Pseudomonadota</taxon>
        <taxon>Alphaproteobacteria</taxon>
        <taxon>Hyphomicrobiales</taxon>
        <taxon>Stappiaceae</taxon>
        <taxon>Stappia</taxon>
    </lineage>
</organism>
<dbReference type="AlphaFoldDB" id="A0A285TUB0"/>
<dbReference type="STRING" id="538381.GCA_001696535_00430"/>
<feature type="chain" id="PRO_5012831961" evidence="1">
    <location>
        <begin position="27"/>
        <end position="396"/>
    </location>
</feature>
<sequence length="396" mass="40756">MTYLALRRARAIALACPLLIATPALAFDASGNEIADTFFEIFEAGKATVTGYDSVEEDGDTVTITGLRAAINDNGSKTEMTIATMSFEEGEIASGGGLTASAMSMNGVAIQSQEDGKDVNVTVAAIDIDDPVLPSAATVKAKASADAVAPSYSRAEITGILIDSGKEGKIPVSSVVAVIDEMDGELPTAGSLTVEGVEISAESLDAEERKTLTDLGYDKVVLGLSLEADWDPNTGALDISDLTISGTEAATLNASLKLNGLTREVFAKLEAAQGKPEEAMGIMQGLQVVSLSLRLDNESLVDRLLDAQAKESGATREQFVGQLSAALPMLLSAIGNPDFQKSVSGAATAFLNDPQSISATAAPAAPVPFAQLLGTAMMAPQTLPTILGVTVAANQD</sequence>
<accession>A0A285TUB0</accession>
<keyword evidence="3" id="KW-1185">Reference proteome</keyword>
<dbReference type="Proteomes" id="UP000219331">
    <property type="component" value="Unassembled WGS sequence"/>
</dbReference>
<gene>
    <name evidence="2" type="ORF">SAMN05421512_11440</name>
</gene>
<keyword evidence="1" id="KW-0732">Signal</keyword>
<proteinExistence type="predicted"/>
<evidence type="ECO:0000313" key="2">
    <source>
        <dbReference type="EMBL" id="SOC25324.1"/>
    </source>
</evidence>
<evidence type="ECO:0000256" key="1">
    <source>
        <dbReference type="SAM" id="SignalP"/>
    </source>
</evidence>
<name>A0A285TUB0_9HYPH</name>
<protein>
    <submittedName>
        <fullName evidence="2">Uncharacterized protein</fullName>
    </submittedName>
</protein>
<evidence type="ECO:0000313" key="3">
    <source>
        <dbReference type="Proteomes" id="UP000219331"/>
    </source>
</evidence>
<reference evidence="2 3" key="1">
    <citation type="submission" date="2017-08" db="EMBL/GenBank/DDBJ databases">
        <authorList>
            <person name="de Groot N.N."/>
        </authorList>
    </citation>
    <scope>NUCLEOTIDE SEQUENCE [LARGE SCALE GENOMIC DNA]</scope>
    <source>
        <strain evidence="2 3">USBA 352</strain>
    </source>
</reference>
<feature type="signal peptide" evidence="1">
    <location>
        <begin position="1"/>
        <end position="26"/>
    </location>
</feature>
<dbReference type="EMBL" id="OBML01000014">
    <property type="protein sequence ID" value="SOC25324.1"/>
    <property type="molecule type" value="Genomic_DNA"/>
</dbReference>
<dbReference type="OrthoDB" id="7824623at2"/>
<dbReference type="RefSeq" id="WP_097176448.1">
    <property type="nucleotide sequence ID" value="NZ_OBML01000014.1"/>
</dbReference>